<dbReference type="FunCoup" id="G4TSG2">
    <property type="interactions" value="406"/>
</dbReference>
<dbReference type="GO" id="GO:0051537">
    <property type="term" value="F:2 iron, 2 sulfur cluster binding"/>
    <property type="evidence" value="ECO:0007669"/>
    <property type="project" value="TreeGrafter"/>
</dbReference>
<dbReference type="eggNOG" id="KOG0911">
    <property type="taxonomic scope" value="Eukaryota"/>
</dbReference>
<dbReference type="InterPro" id="IPR033658">
    <property type="entry name" value="GRX_PICOT-like"/>
</dbReference>
<dbReference type="Proteomes" id="UP000007148">
    <property type="component" value="Unassembled WGS sequence"/>
</dbReference>
<dbReference type="Pfam" id="PF00462">
    <property type="entry name" value="Glutaredoxin"/>
    <property type="match status" value="1"/>
</dbReference>
<feature type="compositionally biased region" description="Basic and acidic residues" evidence="6">
    <location>
        <begin position="142"/>
        <end position="153"/>
    </location>
</feature>
<dbReference type="CDD" id="cd02984">
    <property type="entry name" value="TRX_PICOT"/>
    <property type="match status" value="1"/>
</dbReference>
<protein>
    <submittedName>
        <fullName evidence="8">Probable glutaredoxin</fullName>
    </submittedName>
</protein>
<evidence type="ECO:0000256" key="5">
    <source>
        <dbReference type="ARBA" id="ARBA00055846"/>
    </source>
</evidence>
<dbReference type="HOGENOM" id="CLU_026126_12_0_1"/>
<dbReference type="InterPro" id="IPR004480">
    <property type="entry name" value="Monothiol_GRX-rel"/>
</dbReference>
<dbReference type="NCBIfam" id="TIGR00365">
    <property type="entry name" value="Grx4 family monothiol glutaredoxin"/>
    <property type="match status" value="1"/>
</dbReference>
<evidence type="ECO:0000256" key="6">
    <source>
        <dbReference type="SAM" id="MobiDB-lite"/>
    </source>
</evidence>
<evidence type="ECO:0000313" key="9">
    <source>
        <dbReference type="Proteomes" id="UP000007148"/>
    </source>
</evidence>
<dbReference type="GO" id="GO:0015036">
    <property type="term" value="F:disulfide oxidoreductase activity"/>
    <property type="evidence" value="ECO:0007669"/>
    <property type="project" value="UniProtKB-ARBA"/>
</dbReference>
<dbReference type="PANTHER" id="PTHR10293:SF73">
    <property type="entry name" value="GLUTAREDOXIN-3"/>
    <property type="match status" value="1"/>
</dbReference>
<dbReference type="InterPro" id="IPR036249">
    <property type="entry name" value="Thioredoxin-like_sf"/>
</dbReference>
<evidence type="ECO:0000256" key="4">
    <source>
        <dbReference type="ARBA" id="ARBA00023014"/>
    </source>
</evidence>
<evidence type="ECO:0000256" key="3">
    <source>
        <dbReference type="ARBA" id="ARBA00023004"/>
    </source>
</evidence>
<evidence type="ECO:0000313" key="8">
    <source>
        <dbReference type="EMBL" id="CCA74255.1"/>
    </source>
</evidence>
<evidence type="ECO:0000259" key="7">
    <source>
        <dbReference type="PROSITE" id="PS51352"/>
    </source>
</evidence>
<comment type="similarity">
    <text evidence="1">Belongs to the glutaredoxin family. Monothiol subfamily.</text>
</comment>
<dbReference type="SUPFAM" id="SSF52833">
    <property type="entry name" value="Thioredoxin-like"/>
    <property type="match status" value="2"/>
</dbReference>
<comment type="caution">
    <text evidence="8">The sequence shown here is derived from an EMBL/GenBank/DDBJ whole genome shotgun (WGS) entry which is preliminary data.</text>
</comment>
<accession>G4TSG2</accession>
<evidence type="ECO:0000256" key="1">
    <source>
        <dbReference type="ARBA" id="ARBA00009630"/>
    </source>
</evidence>
<keyword evidence="4" id="KW-0411">Iron-sulfur</keyword>
<dbReference type="Gene3D" id="3.40.30.10">
    <property type="entry name" value="Glutaredoxin"/>
    <property type="match status" value="2"/>
</dbReference>
<dbReference type="EMBL" id="CAFZ01000294">
    <property type="protein sequence ID" value="CCA74255.1"/>
    <property type="molecule type" value="Genomic_DNA"/>
</dbReference>
<dbReference type="InParanoid" id="G4TSG2"/>
<dbReference type="OMA" id="WAEPCKT"/>
<dbReference type="STRING" id="1109443.G4TSG2"/>
<organism evidence="8 9">
    <name type="scientific">Serendipita indica (strain DSM 11827)</name>
    <name type="common">Root endophyte fungus</name>
    <name type="synonym">Piriformospora indica</name>
    <dbReference type="NCBI Taxonomy" id="1109443"/>
    <lineage>
        <taxon>Eukaryota</taxon>
        <taxon>Fungi</taxon>
        <taxon>Dikarya</taxon>
        <taxon>Basidiomycota</taxon>
        <taxon>Agaricomycotina</taxon>
        <taxon>Agaricomycetes</taxon>
        <taxon>Sebacinales</taxon>
        <taxon>Serendipitaceae</taxon>
        <taxon>Serendipita</taxon>
    </lineage>
</organism>
<dbReference type="GO" id="GO:0006879">
    <property type="term" value="P:intracellular iron ion homeostasis"/>
    <property type="evidence" value="ECO:0007669"/>
    <property type="project" value="TreeGrafter"/>
</dbReference>
<dbReference type="GO" id="GO:0005634">
    <property type="term" value="C:nucleus"/>
    <property type="evidence" value="ECO:0007669"/>
    <property type="project" value="TreeGrafter"/>
</dbReference>
<gene>
    <name evidence="8" type="ORF">PIIN_08208</name>
</gene>
<feature type="region of interest" description="Disordered" evidence="6">
    <location>
        <begin position="113"/>
        <end position="153"/>
    </location>
</feature>
<dbReference type="FunFam" id="3.40.30.10:FF:000012">
    <property type="entry name" value="Monothiol glutaredoxin"/>
    <property type="match status" value="1"/>
</dbReference>
<comment type="function">
    <text evidence="5">Monothiol glutaredoxin involved in the biogenesis of iron-sulfur clusters. Binds one iron-sulfur cluster per dimer. The iron-sulfur cluster is bound between subunits, and is complexed by a bound glutathione and a cysteine residue from each subunit.</text>
</comment>
<dbReference type="AlphaFoldDB" id="G4TSG2"/>
<proteinExistence type="inferred from homology"/>
<dbReference type="PROSITE" id="PS51352">
    <property type="entry name" value="THIOREDOXIN_2"/>
    <property type="match status" value="1"/>
</dbReference>
<dbReference type="CDD" id="cd03028">
    <property type="entry name" value="GRX_PICOT_like"/>
    <property type="match status" value="1"/>
</dbReference>
<dbReference type="Pfam" id="PF00085">
    <property type="entry name" value="Thioredoxin"/>
    <property type="match status" value="1"/>
</dbReference>
<dbReference type="InterPro" id="IPR002109">
    <property type="entry name" value="Glutaredoxin"/>
</dbReference>
<sequence length="261" mass="28771">MATNLHDVKSADEFQDYLSKDLQRVSLINFWAPWAEPCKQMNELVAELAKKYESVLFLQVDAEQLPEISESFDVESVPAFVLLRGHTLLGRVTGADADGLTKQLAIHGKTAVKPTATSDKAPAAPLASVPETNSAAAAPTAPEEKPAPKETQEELEARMRKIMDSDKVVLFMKGSPDAPRCGFSRQTVAILREHKVPFTHFDILQDEAVRQGLKTYNNWPTFPQLIIGGELMGGLDILREMIDNGEFNEALDNVGVVRQEA</sequence>
<feature type="compositionally biased region" description="Low complexity" evidence="6">
    <location>
        <begin position="130"/>
        <end position="141"/>
    </location>
</feature>
<keyword evidence="3" id="KW-0408">Iron</keyword>
<evidence type="ECO:0000256" key="2">
    <source>
        <dbReference type="ARBA" id="ARBA00022723"/>
    </source>
</evidence>
<dbReference type="GO" id="GO:0046872">
    <property type="term" value="F:metal ion binding"/>
    <property type="evidence" value="ECO:0007669"/>
    <property type="project" value="UniProtKB-KW"/>
</dbReference>
<name>G4TSG2_SERID</name>
<dbReference type="OrthoDB" id="415696at2759"/>
<reference evidence="8 9" key="1">
    <citation type="journal article" date="2011" name="PLoS Pathog.">
        <title>Endophytic Life Strategies Decoded by Genome and Transcriptome Analyses of the Mutualistic Root Symbiont Piriformospora indica.</title>
        <authorList>
            <person name="Zuccaro A."/>
            <person name="Lahrmann U."/>
            <person name="Guldener U."/>
            <person name="Langen G."/>
            <person name="Pfiffi S."/>
            <person name="Biedenkopf D."/>
            <person name="Wong P."/>
            <person name="Samans B."/>
            <person name="Grimm C."/>
            <person name="Basiewicz M."/>
            <person name="Murat C."/>
            <person name="Martin F."/>
            <person name="Kogel K.H."/>
        </authorList>
    </citation>
    <scope>NUCLEOTIDE SEQUENCE [LARGE SCALE GENOMIC DNA]</scope>
    <source>
        <strain evidence="8 9">DSM 11827</strain>
    </source>
</reference>
<dbReference type="GO" id="GO:0005829">
    <property type="term" value="C:cytosol"/>
    <property type="evidence" value="ECO:0007669"/>
    <property type="project" value="TreeGrafter"/>
</dbReference>
<dbReference type="PANTHER" id="PTHR10293">
    <property type="entry name" value="GLUTAREDOXIN FAMILY MEMBER"/>
    <property type="match status" value="1"/>
</dbReference>
<feature type="domain" description="Thioredoxin" evidence="7">
    <location>
        <begin position="1"/>
        <end position="109"/>
    </location>
</feature>
<dbReference type="FunFam" id="3.40.30.10:FF:000092">
    <property type="entry name" value="Monothiol glutaredoxin"/>
    <property type="match status" value="1"/>
</dbReference>
<dbReference type="InterPro" id="IPR013766">
    <property type="entry name" value="Thioredoxin_domain"/>
</dbReference>
<keyword evidence="2" id="KW-0479">Metal-binding</keyword>
<dbReference type="PROSITE" id="PS51354">
    <property type="entry name" value="GLUTAREDOXIN_2"/>
    <property type="match status" value="1"/>
</dbReference>
<keyword evidence="9" id="KW-1185">Reference proteome</keyword>